<evidence type="ECO:0008006" key="4">
    <source>
        <dbReference type="Google" id="ProtNLM"/>
    </source>
</evidence>
<reference evidence="2 3" key="1">
    <citation type="submission" date="2018-08" db="EMBL/GenBank/DDBJ databases">
        <title>A genome reference for cultivated species of the human gut microbiota.</title>
        <authorList>
            <person name="Zou Y."/>
            <person name="Xue W."/>
            <person name="Luo G."/>
        </authorList>
    </citation>
    <scope>NUCLEOTIDE SEQUENCE [LARGE SCALE GENOMIC DNA]</scope>
    <source>
        <strain evidence="2 3">AM35-14</strain>
    </source>
</reference>
<organism evidence="2 3">
    <name type="scientific">Enterocloster bolteae</name>
    <dbReference type="NCBI Taxonomy" id="208479"/>
    <lineage>
        <taxon>Bacteria</taxon>
        <taxon>Bacillati</taxon>
        <taxon>Bacillota</taxon>
        <taxon>Clostridia</taxon>
        <taxon>Lachnospirales</taxon>
        <taxon>Lachnospiraceae</taxon>
        <taxon>Enterocloster</taxon>
    </lineage>
</organism>
<proteinExistence type="predicted"/>
<protein>
    <recommendedName>
        <fullName evidence="4">Replication terminator protein</fullName>
    </recommendedName>
</protein>
<evidence type="ECO:0000256" key="1">
    <source>
        <dbReference type="SAM" id="MobiDB-lite"/>
    </source>
</evidence>
<dbReference type="EMBL" id="QSHZ01000044">
    <property type="protein sequence ID" value="RHC49160.1"/>
    <property type="molecule type" value="Genomic_DNA"/>
</dbReference>
<gene>
    <name evidence="2" type="ORF">DW839_27975</name>
</gene>
<comment type="caution">
    <text evidence="2">The sequence shown here is derived from an EMBL/GenBank/DDBJ whole genome shotgun (WGS) entry which is preliminary data.</text>
</comment>
<dbReference type="Proteomes" id="UP000283975">
    <property type="component" value="Unassembled WGS sequence"/>
</dbReference>
<dbReference type="AlphaFoldDB" id="A0A414AJM7"/>
<name>A0A414AJM7_9FIRM</name>
<evidence type="ECO:0000313" key="2">
    <source>
        <dbReference type="EMBL" id="RHC49160.1"/>
    </source>
</evidence>
<accession>A0A414AJM7</accession>
<feature type="region of interest" description="Disordered" evidence="1">
    <location>
        <begin position="115"/>
        <end position="143"/>
    </location>
</feature>
<evidence type="ECO:0000313" key="3">
    <source>
        <dbReference type="Proteomes" id="UP000283975"/>
    </source>
</evidence>
<sequence length="143" mass="15508">MAITFDNIAGGELAEKFTMALAQIGRNILDPNMDPAAARGMTINLKFKPGSRGTIDIEFEVKTKLAGFQKSETVFLVGQDLNTGRIEMSEYGNDRPQVTSVAAAPAAAYTEVRQPAQTFDPETGEIYEEPRKGPIDLRAAANQ</sequence>